<keyword evidence="2" id="KW-1185">Reference proteome</keyword>
<evidence type="ECO:0000313" key="1">
    <source>
        <dbReference type="EMBL" id="AUX94473.1"/>
    </source>
</evidence>
<reference evidence="1 2" key="1">
    <citation type="submission" date="2018-01" db="EMBL/GenBank/DDBJ databases">
        <title>Complete and assembled Genome of Pantoea gaviniae DSM22758T.</title>
        <authorList>
            <person name="Stevens M.J.A."/>
            <person name="Zurfluh K."/>
            <person name="Stephan R."/>
        </authorList>
    </citation>
    <scope>NUCLEOTIDE SEQUENCE [LARGE SCALE GENOMIC DNA]</scope>
    <source>
        <strain evidence="1 2">DSM 22758</strain>
    </source>
</reference>
<dbReference type="EMBL" id="CP026377">
    <property type="protein sequence ID" value="AUX94473.1"/>
    <property type="molecule type" value="Genomic_DNA"/>
</dbReference>
<gene>
    <name evidence="1" type="ORF">C2E15_16275</name>
</gene>
<name>A0A2L0IIS4_9GAMM</name>
<evidence type="ECO:0000313" key="2">
    <source>
        <dbReference type="Proteomes" id="UP000238365"/>
    </source>
</evidence>
<dbReference type="KEGG" id="pgz:C2E15_16275"/>
<protein>
    <submittedName>
        <fullName evidence="1">Uncharacterized protein</fullName>
    </submittedName>
</protein>
<dbReference type="RefSeq" id="WP_104958295.1">
    <property type="nucleotide sequence ID" value="NZ_CP026377.1"/>
</dbReference>
<dbReference type="AlphaFoldDB" id="A0A2L0IIS4"/>
<proteinExistence type="predicted"/>
<dbReference type="Proteomes" id="UP000238365">
    <property type="component" value="Chromosome"/>
</dbReference>
<sequence>MDKDDLKNMHVALGEAVLSILDNRGALNNHSVLERLQQLAEAETDEEKIMSYWQARKAFRHIPQSVTGHRLQDVNSTDSKTVRMPQNRFGFRRTRSDDREDHD</sequence>
<organism evidence="1 2">
    <name type="scientific">Mixta gaviniae</name>
    <dbReference type="NCBI Taxonomy" id="665914"/>
    <lineage>
        <taxon>Bacteria</taxon>
        <taxon>Pseudomonadati</taxon>
        <taxon>Pseudomonadota</taxon>
        <taxon>Gammaproteobacteria</taxon>
        <taxon>Enterobacterales</taxon>
        <taxon>Erwiniaceae</taxon>
        <taxon>Mixta</taxon>
    </lineage>
</organism>
<accession>A0A2L0IIS4</accession>